<keyword evidence="3" id="KW-0732">Signal</keyword>
<comment type="caution">
    <text evidence="4">The sequence shown here is derived from an EMBL/GenBank/DDBJ whole genome shotgun (WGS) entry which is preliminary data.</text>
</comment>
<dbReference type="EMBL" id="JBJQND010000011">
    <property type="protein sequence ID" value="KAL3862248.1"/>
    <property type="molecule type" value="Genomic_DNA"/>
</dbReference>
<evidence type="ECO:0000256" key="2">
    <source>
        <dbReference type="SAM" id="Phobius"/>
    </source>
</evidence>
<feature type="compositionally biased region" description="Basic and acidic residues" evidence="1">
    <location>
        <begin position="33"/>
        <end position="54"/>
    </location>
</feature>
<dbReference type="Proteomes" id="UP001634394">
    <property type="component" value="Unassembled WGS sequence"/>
</dbReference>
<name>A0ABD3VMI9_SINWO</name>
<feature type="region of interest" description="Disordered" evidence="1">
    <location>
        <begin position="33"/>
        <end position="66"/>
    </location>
</feature>
<feature type="compositionally biased region" description="Polar residues" evidence="1">
    <location>
        <begin position="56"/>
        <end position="66"/>
    </location>
</feature>
<proteinExistence type="predicted"/>
<evidence type="ECO:0000313" key="5">
    <source>
        <dbReference type="Proteomes" id="UP001634394"/>
    </source>
</evidence>
<evidence type="ECO:0000256" key="3">
    <source>
        <dbReference type="SAM" id="SignalP"/>
    </source>
</evidence>
<accession>A0ABD3VMI9</accession>
<keyword evidence="2" id="KW-1133">Transmembrane helix</keyword>
<feature type="signal peptide" evidence="3">
    <location>
        <begin position="1"/>
        <end position="26"/>
    </location>
</feature>
<evidence type="ECO:0000313" key="4">
    <source>
        <dbReference type="EMBL" id="KAL3862248.1"/>
    </source>
</evidence>
<feature type="region of interest" description="Disordered" evidence="1">
    <location>
        <begin position="321"/>
        <end position="346"/>
    </location>
</feature>
<dbReference type="AlphaFoldDB" id="A0ABD3VMI9"/>
<reference evidence="4 5" key="1">
    <citation type="submission" date="2024-11" db="EMBL/GenBank/DDBJ databases">
        <title>Chromosome-level genome assembly of the freshwater bivalve Anodonta woodiana.</title>
        <authorList>
            <person name="Chen X."/>
        </authorList>
    </citation>
    <scope>NUCLEOTIDE SEQUENCE [LARGE SCALE GENOMIC DNA]</scope>
    <source>
        <strain evidence="4">MN2024</strain>
        <tissue evidence="4">Gills</tissue>
    </source>
</reference>
<gene>
    <name evidence="4" type="ORF">ACJMK2_008230</name>
</gene>
<keyword evidence="2" id="KW-0472">Membrane</keyword>
<protein>
    <submittedName>
        <fullName evidence="4">Uncharacterized protein</fullName>
    </submittedName>
</protein>
<organism evidence="4 5">
    <name type="scientific">Sinanodonta woodiana</name>
    <name type="common">Chinese pond mussel</name>
    <name type="synonym">Anodonta woodiana</name>
    <dbReference type="NCBI Taxonomy" id="1069815"/>
    <lineage>
        <taxon>Eukaryota</taxon>
        <taxon>Metazoa</taxon>
        <taxon>Spiralia</taxon>
        <taxon>Lophotrochozoa</taxon>
        <taxon>Mollusca</taxon>
        <taxon>Bivalvia</taxon>
        <taxon>Autobranchia</taxon>
        <taxon>Heteroconchia</taxon>
        <taxon>Palaeoheterodonta</taxon>
        <taxon>Unionida</taxon>
        <taxon>Unionoidea</taxon>
        <taxon>Unionidae</taxon>
        <taxon>Unioninae</taxon>
        <taxon>Sinanodonta</taxon>
    </lineage>
</organism>
<feature type="transmembrane region" description="Helical" evidence="2">
    <location>
        <begin position="224"/>
        <end position="247"/>
    </location>
</feature>
<keyword evidence="5" id="KW-1185">Reference proteome</keyword>
<feature type="non-terminal residue" evidence="4">
    <location>
        <position position="357"/>
    </location>
</feature>
<evidence type="ECO:0000256" key="1">
    <source>
        <dbReference type="SAM" id="MobiDB-lite"/>
    </source>
</evidence>
<sequence length="357" mass="39228">MDHFTMAISLFLHICFFLLLFCQSSGRRTLEAEDESFHESPDDDKFQQRKRESVSKALSQNETVTTSHFTKHEMTSKVASIAPLPIVEITEQYVLINQDNATVATFTPTTSYIMPLDKSSADIQSEKSTHDASVHSKSTSILSTQLSTVSMSNSSTQNTIIETKATSLTSTLLKVPATTTDTTFKNHVTSVATFVPGQTPTTTMSMTTETTRQEVKEETAFGRYGLLTFGITIALVLILVFALIFVLTRRRKKCRPVTIQDEDISPRLRMLEVPGLGEGKDDGLQTYSLGYDNGNNRISVRPPGGIQTPFAGVSTFMLSKRGSNSSTNGSSSGYVSPRTSAMSPLKESPYEFQPLVL</sequence>
<feature type="chain" id="PRO_5044788683" evidence="3">
    <location>
        <begin position="27"/>
        <end position="357"/>
    </location>
</feature>
<keyword evidence="2" id="KW-0812">Transmembrane</keyword>
<feature type="compositionally biased region" description="Low complexity" evidence="1">
    <location>
        <begin position="322"/>
        <end position="333"/>
    </location>
</feature>